<evidence type="ECO:0000313" key="2">
    <source>
        <dbReference type="Proteomes" id="UP000504606"/>
    </source>
</evidence>
<dbReference type="RefSeq" id="XP_052121729.1">
    <property type="nucleotide sequence ID" value="XM_052265769.1"/>
</dbReference>
<proteinExistence type="predicted"/>
<name>A0A9C6WWM0_FRAOC</name>
<keyword evidence="2" id="KW-1185">Reference proteome</keyword>
<reference evidence="3" key="1">
    <citation type="submission" date="2025-08" db="UniProtKB">
        <authorList>
            <consortium name="RefSeq"/>
        </authorList>
    </citation>
    <scope>IDENTIFICATION</scope>
    <source>
        <tissue evidence="3">Whole organism</tissue>
    </source>
</reference>
<dbReference type="AlphaFoldDB" id="A0A9C6WWM0"/>
<gene>
    <name evidence="3" type="primary">LOC127749082</name>
</gene>
<dbReference type="KEGG" id="foc:127749082"/>
<accession>A0A9C6WWM0</accession>
<feature type="region of interest" description="Disordered" evidence="1">
    <location>
        <begin position="32"/>
        <end position="64"/>
    </location>
</feature>
<sequence length="209" mass="23896">MPLPIPTGTMNLLASAQFEVVLRDVETGASVPIQRHNYPPPVPKPMSESLEMKKKRKRWRRPKTKRHNLVAKPFQIEFLELISGIFLLIVLPKPGHRGTDFQGHRGTTRRPAEWRSWTREAPGLLTRHAARQRPSGRLGPCVGCMRLKTNLNYTTLNINAAFETYLDTASRALLQAIKRHRKDVPENLQLNIDQALDPINPDYPDWLSD</sequence>
<dbReference type="Proteomes" id="UP000504606">
    <property type="component" value="Unplaced"/>
</dbReference>
<evidence type="ECO:0000313" key="3">
    <source>
        <dbReference type="RefSeq" id="XP_052121729.1"/>
    </source>
</evidence>
<protein>
    <submittedName>
        <fullName evidence="3">Uncharacterized protein LOC127749082</fullName>
    </submittedName>
</protein>
<dbReference type="GeneID" id="127749082"/>
<evidence type="ECO:0000256" key="1">
    <source>
        <dbReference type="SAM" id="MobiDB-lite"/>
    </source>
</evidence>
<organism evidence="2 3">
    <name type="scientific">Frankliniella occidentalis</name>
    <name type="common">Western flower thrips</name>
    <name type="synonym">Euthrips occidentalis</name>
    <dbReference type="NCBI Taxonomy" id="133901"/>
    <lineage>
        <taxon>Eukaryota</taxon>
        <taxon>Metazoa</taxon>
        <taxon>Ecdysozoa</taxon>
        <taxon>Arthropoda</taxon>
        <taxon>Hexapoda</taxon>
        <taxon>Insecta</taxon>
        <taxon>Pterygota</taxon>
        <taxon>Neoptera</taxon>
        <taxon>Paraneoptera</taxon>
        <taxon>Thysanoptera</taxon>
        <taxon>Terebrantia</taxon>
        <taxon>Thripoidea</taxon>
        <taxon>Thripidae</taxon>
        <taxon>Frankliniella</taxon>
    </lineage>
</organism>
<feature type="compositionally biased region" description="Basic residues" evidence="1">
    <location>
        <begin position="53"/>
        <end position="64"/>
    </location>
</feature>